<evidence type="ECO:0000256" key="2">
    <source>
        <dbReference type="SAM" id="MobiDB-lite"/>
    </source>
</evidence>
<keyword evidence="1" id="KW-0175">Coiled coil</keyword>
<feature type="region of interest" description="Disordered" evidence="2">
    <location>
        <begin position="276"/>
        <end position="369"/>
    </location>
</feature>
<keyword evidence="4" id="KW-1185">Reference proteome</keyword>
<feature type="coiled-coil region" evidence="1">
    <location>
        <begin position="80"/>
        <end position="154"/>
    </location>
</feature>
<organism evidence="3 4">
    <name type="scientific">Mycena alexandri</name>
    <dbReference type="NCBI Taxonomy" id="1745969"/>
    <lineage>
        <taxon>Eukaryota</taxon>
        <taxon>Fungi</taxon>
        <taxon>Dikarya</taxon>
        <taxon>Basidiomycota</taxon>
        <taxon>Agaricomycotina</taxon>
        <taxon>Agaricomycetes</taxon>
        <taxon>Agaricomycetidae</taxon>
        <taxon>Agaricales</taxon>
        <taxon>Marasmiineae</taxon>
        <taxon>Mycenaceae</taxon>
        <taxon>Mycena</taxon>
    </lineage>
</organism>
<proteinExistence type="predicted"/>
<evidence type="ECO:0000313" key="3">
    <source>
        <dbReference type="EMBL" id="KAJ7042828.1"/>
    </source>
</evidence>
<feature type="region of interest" description="Disordered" evidence="2">
    <location>
        <begin position="1"/>
        <end position="57"/>
    </location>
</feature>
<sequence>MASRSKPAGRASARRTSNRHKANAENQNPSMPAPKEKKSAPKKSKEQLESAIANHIDPYTEELEKKFDIEGSTVQEVVFLRQSNDLIEKKYREKEEANAALEKELAALKVLVATHERPEGESNADEQNGLLEELEKARKRNIHLEKKLARAKAKDANSTGDEIGIKIERPKGTAGNDFNIQDEMGLGGCDEDRQQYLTIMAEMRDLVLEAGIKWEVPWSKTPAELKGKFYAVARERHPILKRYVNDWAAEELAKQFIKNRRRGAYRKQKLERPAQYAYLKDNSAKRNPSAPRGRQGVKATTKNKKTAAKKLSAAKQGGSRTGMSAKAKGKRKAVEPEESSDDDDEFHQEEVVSDEEDKMSELTGLSDSE</sequence>
<dbReference type="Proteomes" id="UP001218188">
    <property type="component" value="Unassembled WGS sequence"/>
</dbReference>
<accession>A0AAD6TEH1</accession>
<feature type="compositionally biased region" description="Basic residues" evidence="2">
    <location>
        <begin position="12"/>
        <end position="21"/>
    </location>
</feature>
<feature type="compositionally biased region" description="Acidic residues" evidence="2">
    <location>
        <begin position="336"/>
        <end position="358"/>
    </location>
</feature>
<protein>
    <submittedName>
        <fullName evidence="3">Uncharacterized protein</fullName>
    </submittedName>
</protein>
<dbReference type="EMBL" id="JARJCM010000011">
    <property type="protein sequence ID" value="KAJ7042828.1"/>
    <property type="molecule type" value="Genomic_DNA"/>
</dbReference>
<name>A0AAD6TEH1_9AGAR</name>
<dbReference type="AlphaFoldDB" id="A0AAD6TEH1"/>
<evidence type="ECO:0000256" key="1">
    <source>
        <dbReference type="SAM" id="Coils"/>
    </source>
</evidence>
<reference evidence="3" key="1">
    <citation type="submission" date="2023-03" db="EMBL/GenBank/DDBJ databases">
        <title>Massive genome expansion in bonnet fungi (Mycena s.s.) driven by repeated elements and novel gene families across ecological guilds.</title>
        <authorList>
            <consortium name="Lawrence Berkeley National Laboratory"/>
            <person name="Harder C.B."/>
            <person name="Miyauchi S."/>
            <person name="Viragh M."/>
            <person name="Kuo A."/>
            <person name="Thoen E."/>
            <person name="Andreopoulos B."/>
            <person name="Lu D."/>
            <person name="Skrede I."/>
            <person name="Drula E."/>
            <person name="Henrissat B."/>
            <person name="Morin E."/>
            <person name="Kohler A."/>
            <person name="Barry K."/>
            <person name="LaButti K."/>
            <person name="Morin E."/>
            <person name="Salamov A."/>
            <person name="Lipzen A."/>
            <person name="Mereny Z."/>
            <person name="Hegedus B."/>
            <person name="Baldrian P."/>
            <person name="Stursova M."/>
            <person name="Weitz H."/>
            <person name="Taylor A."/>
            <person name="Grigoriev I.V."/>
            <person name="Nagy L.G."/>
            <person name="Martin F."/>
            <person name="Kauserud H."/>
        </authorList>
    </citation>
    <scope>NUCLEOTIDE SEQUENCE</scope>
    <source>
        <strain evidence="3">CBHHK200</strain>
    </source>
</reference>
<feature type="compositionally biased region" description="Basic and acidic residues" evidence="2">
    <location>
        <begin position="34"/>
        <end position="48"/>
    </location>
</feature>
<gene>
    <name evidence="3" type="ORF">C8F04DRAFT_1229578</name>
</gene>
<comment type="caution">
    <text evidence="3">The sequence shown here is derived from an EMBL/GenBank/DDBJ whole genome shotgun (WGS) entry which is preliminary data.</text>
</comment>
<evidence type="ECO:0000313" key="4">
    <source>
        <dbReference type="Proteomes" id="UP001218188"/>
    </source>
</evidence>